<dbReference type="Pfam" id="PF09699">
    <property type="entry name" value="Paired_CXXCH_1"/>
    <property type="match status" value="2"/>
</dbReference>
<dbReference type="EMBL" id="LAZR01004335">
    <property type="protein sequence ID" value="KKN09546.1"/>
    <property type="molecule type" value="Genomic_DNA"/>
</dbReference>
<dbReference type="PANTHER" id="PTHR35038">
    <property type="entry name" value="DISSIMILATORY SULFITE REDUCTASE SIRA"/>
    <property type="match status" value="1"/>
</dbReference>
<dbReference type="Gene3D" id="1.10.1130.10">
    <property type="entry name" value="Flavocytochrome C3, Chain A"/>
    <property type="match status" value="2"/>
</dbReference>
<dbReference type="InterPro" id="IPR051829">
    <property type="entry name" value="Multiheme_Cytochr_ET"/>
</dbReference>
<dbReference type="InterPro" id="IPR006558">
    <property type="entry name" value="LamG-like"/>
</dbReference>
<sequence>MFKSLRSFTVFSLLVLLIVFSLAGSANATHEDAVVADWLFDEGSGTTTVDSSANGNDGTLGNSPNWVTGKFFGALEFDGAERYVQVSDSATLNPSSITIESWVYPTNLSGHRVIVNKADFANIDYDLRLVNGYPRFAYDGDWNDEVYVTASTPVVANQWSHVVAVKKYGQVQFYINGVLVGSPWLWDNLRNSSGNLRIGTRAYNVYPYTGSPFVGTIDNTRIYNRNLTAAEVTERYNVIPPPPTDPNPGDSLYPITTITTNPNRPDAYDGIYKTLPTITLTHNKTEGDTYYKWDDSPDWVTYTTPIAFPPAFDKPTDASGEHTLYFYSEAYGKTEETRFFDFKVDSSYVMPSVMGGTCDTCHGVGSTLVGGDHLTWYQGTPHDTALNNDGTDGYPAVLPVGSSTRCQRCHYDAMTPDGNGNPISARFLRVTGANPAEPDGVRDPAGIIHEVLDNDNTLCYACHTGGAGAFTGKVTFEKTKHAKNSGFASTKALTRWPDVSFGQGMCGNCHNPHGVEGTTDYRRKNKNELCTTCHDRQPAPAQKVLKEGTYLSSQTGDSGPLFTEERVFTQQGMTSRYPYTSVAIERVTELGATSDSYLGSQDGFTQSNLLLQISKDVYLPNNTTMGIYLNKEPTLTGATLIDTWPDPLIILGTRQKNLDITSWLNNNKNEELFVIYTIPADSYGPGNSVSSSISADIASLYVDSDPSDASDFYAYQGKTKYDSSAHGSTTNPVNVATGQETGASIGTGGATPGECINCHNPHGKEDGGGNLMTKLLMGDEEDSCYTCHDKTSTSVGGINIKERFTASSSVWARHGVTKAEQDVSFRKLECTSCHNPHLNNAQNKVIDPDNKTQLYTQTMTDPATGTQVADTVGFCLKCHDQSTYLLGELRPPWFRLYQIGTTAPNYEAIWSVPSIPYASNFHGDKAAVGEFQSPSRPALFNIERERDYGGLVKPYTRNMSAIPCATCHDEHGSSQLMHIKEIVNGKPVNIAGGSNMLSLCEACHKRRGISQAHILNCQGTACHPEALPGPGMTLEVMNNYPNAPASDCNKCHNHPNFSWSHGMPSPGL</sequence>
<keyword evidence="1" id="KW-0732">Signal</keyword>
<dbReference type="PANTHER" id="PTHR35038:SF6">
    <property type="entry name" value="SURFACE LOCALIZED DECAHEME CYTOCHROME C LIPOPROTEIN"/>
    <property type="match status" value="1"/>
</dbReference>
<dbReference type="SUPFAM" id="SSF48695">
    <property type="entry name" value="Multiheme cytochromes"/>
    <property type="match status" value="2"/>
</dbReference>
<dbReference type="AlphaFoldDB" id="A0A0F9Q8J4"/>
<accession>A0A0F9Q8J4</accession>
<dbReference type="Pfam" id="PF13385">
    <property type="entry name" value="Laminin_G_3"/>
    <property type="match status" value="1"/>
</dbReference>
<evidence type="ECO:0000259" key="3">
    <source>
        <dbReference type="SMART" id="SM00560"/>
    </source>
</evidence>
<proteinExistence type="predicted"/>
<reference evidence="4" key="1">
    <citation type="journal article" date="2015" name="Nature">
        <title>Complex archaea that bridge the gap between prokaryotes and eukaryotes.</title>
        <authorList>
            <person name="Spang A."/>
            <person name="Saw J.H."/>
            <person name="Jorgensen S.L."/>
            <person name="Zaremba-Niedzwiedzka K."/>
            <person name="Martijn J."/>
            <person name="Lind A.E."/>
            <person name="van Eijk R."/>
            <person name="Schleper C."/>
            <person name="Guy L."/>
            <person name="Ettema T.J."/>
        </authorList>
    </citation>
    <scope>NUCLEOTIDE SEQUENCE</scope>
</reference>
<dbReference type="InterPro" id="IPR010177">
    <property type="entry name" value="Paired_CXXCH_1"/>
</dbReference>
<dbReference type="SMART" id="SM00560">
    <property type="entry name" value="LamGL"/>
    <property type="match status" value="1"/>
</dbReference>
<evidence type="ECO:0000313" key="4">
    <source>
        <dbReference type="EMBL" id="KKN09546.1"/>
    </source>
</evidence>
<name>A0A0F9Q8J4_9ZZZZ</name>
<comment type="caution">
    <text evidence="4">The sequence shown here is derived from an EMBL/GenBank/DDBJ whole genome shotgun (WGS) entry which is preliminary data.</text>
</comment>
<dbReference type="InterPro" id="IPR036280">
    <property type="entry name" value="Multihaem_cyt_sf"/>
</dbReference>
<organism evidence="4">
    <name type="scientific">marine sediment metagenome</name>
    <dbReference type="NCBI Taxonomy" id="412755"/>
    <lineage>
        <taxon>unclassified sequences</taxon>
        <taxon>metagenomes</taxon>
        <taxon>ecological metagenomes</taxon>
    </lineage>
</organism>
<protein>
    <recommendedName>
        <fullName evidence="3">LamG-like jellyroll fold domain-containing protein</fullName>
    </recommendedName>
</protein>
<dbReference type="NCBIfam" id="TIGR01905">
    <property type="entry name" value="paired_CXXCH_1"/>
    <property type="match status" value="1"/>
</dbReference>
<feature type="domain" description="LamG-like jellyroll fold" evidence="3">
    <location>
        <begin position="95"/>
        <end position="230"/>
    </location>
</feature>
<evidence type="ECO:0000256" key="1">
    <source>
        <dbReference type="ARBA" id="ARBA00022729"/>
    </source>
</evidence>
<dbReference type="GO" id="GO:0016491">
    <property type="term" value="F:oxidoreductase activity"/>
    <property type="evidence" value="ECO:0007669"/>
    <property type="project" value="TreeGrafter"/>
</dbReference>
<dbReference type="Gene3D" id="2.60.120.200">
    <property type="match status" value="1"/>
</dbReference>
<gene>
    <name evidence="4" type="ORF">LCGC14_1045550</name>
</gene>
<dbReference type="SUPFAM" id="SSF49899">
    <property type="entry name" value="Concanavalin A-like lectins/glucanases"/>
    <property type="match status" value="1"/>
</dbReference>
<keyword evidence="2" id="KW-1015">Disulfide bond</keyword>
<dbReference type="InterPro" id="IPR013320">
    <property type="entry name" value="ConA-like_dom_sf"/>
</dbReference>
<evidence type="ECO:0000256" key="2">
    <source>
        <dbReference type="ARBA" id="ARBA00023157"/>
    </source>
</evidence>